<evidence type="ECO:0000256" key="1">
    <source>
        <dbReference type="SAM" id="MobiDB-lite"/>
    </source>
</evidence>
<accession>A0A0D9YGH3</accession>
<reference evidence="2" key="1">
    <citation type="submission" date="2013-08" db="EMBL/GenBank/DDBJ databases">
        <title>Oryza genome evolution.</title>
        <authorList>
            <person name="Wing R.A."/>
            <person name="Panaud O."/>
            <person name="Oliveira A.C."/>
        </authorList>
    </citation>
    <scope>NUCLEOTIDE SEQUENCE</scope>
</reference>
<feature type="region of interest" description="Disordered" evidence="1">
    <location>
        <begin position="242"/>
        <end position="264"/>
    </location>
</feature>
<feature type="compositionally biased region" description="Basic residues" evidence="1">
    <location>
        <begin position="49"/>
        <end position="59"/>
    </location>
</feature>
<feature type="compositionally biased region" description="Low complexity" evidence="1">
    <location>
        <begin position="242"/>
        <end position="254"/>
    </location>
</feature>
<reference evidence="2" key="3">
    <citation type="submission" date="2018-05" db="EMBL/GenBank/DDBJ databases">
        <title>OgluRS3 (Oryza glumaepatula Reference Sequence Version 3).</title>
        <authorList>
            <person name="Zhang J."/>
            <person name="Kudrna D."/>
            <person name="Lee S."/>
            <person name="Talag J."/>
            <person name="Welchert J."/>
            <person name="Wing R.A."/>
        </authorList>
    </citation>
    <scope>NUCLEOTIDE SEQUENCE [LARGE SCALE GENOMIC DNA]</scope>
</reference>
<dbReference type="AlphaFoldDB" id="A0A0D9YGH3"/>
<proteinExistence type="predicted"/>
<evidence type="ECO:0000313" key="2">
    <source>
        <dbReference type="EnsemblPlants" id="OGLUM01G39110.1"/>
    </source>
</evidence>
<name>A0A0D9YGH3_9ORYZ</name>
<dbReference type="HOGENOM" id="CLU_712468_0_0_1"/>
<evidence type="ECO:0008006" key="4">
    <source>
        <dbReference type="Google" id="ProtNLM"/>
    </source>
</evidence>
<feature type="region of interest" description="Disordered" evidence="1">
    <location>
        <begin position="282"/>
        <end position="314"/>
    </location>
</feature>
<evidence type="ECO:0000313" key="3">
    <source>
        <dbReference type="Proteomes" id="UP000026961"/>
    </source>
</evidence>
<protein>
    <recommendedName>
        <fullName evidence="4">DUF834 domain-containing protein</fullName>
    </recommendedName>
</protein>
<dbReference type="Gramene" id="OGLUM01G39110.1">
    <property type="protein sequence ID" value="OGLUM01G39110.1"/>
    <property type="gene ID" value="OGLUM01G39110"/>
</dbReference>
<keyword evidence="3" id="KW-1185">Reference proteome</keyword>
<dbReference type="EnsemblPlants" id="OGLUM01G39110.1">
    <property type="protein sequence ID" value="OGLUM01G39110.1"/>
    <property type="gene ID" value="OGLUM01G39110"/>
</dbReference>
<sequence length="350" mass="35570">MDASSAYQGVLSTTTVSQAFRPLVSPLPHGRLGGDDLTGARLPFPPPLPRRRPSGRRQSHAATRTAVAGLCPRAQAWEGDLLGGGGTGKIRAARQDLAVEQPAAGLSGAAAVSGGGGSGVEALAAAAEETARSAPGSGGTATGGGVWWRGWRRRRGRKGDGVGEVNLAAPAADPAPGGLAVATVVAMTARATTAGRLRRVSSELDDGDKVWEDDEMAVGMEGQQRLLWWRRRWQGDGVGEANLAAPAADPAPEESGGRGDGGDEFAATAARATTVGSLRRVPSELDDGEKGREDGEMAAGWKGSSGCGGGDRHHGRGRHGNLGWLAGGVADGCIRAARQCLEEGSEAGLA</sequence>
<feature type="region of interest" description="Disordered" evidence="1">
    <location>
        <begin position="27"/>
        <end position="65"/>
    </location>
</feature>
<reference evidence="2" key="2">
    <citation type="submission" date="2015-04" db="UniProtKB">
        <authorList>
            <consortium name="EnsemblPlants"/>
        </authorList>
    </citation>
    <scope>IDENTIFICATION</scope>
</reference>
<dbReference type="Proteomes" id="UP000026961">
    <property type="component" value="Chromosome 1"/>
</dbReference>
<organism evidence="2">
    <name type="scientific">Oryza glumipatula</name>
    <dbReference type="NCBI Taxonomy" id="40148"/>
    <lineage>
        <taxon>Eukaryota</taxon>
        <taxon>Viridiplantae</taxon>
        <taxon>Streptophyta</taxon>
        <taxon>Embryophyta</taxon>
        <taxon>Tracheophyta</taxon>
        <taxon>Spermatophyta</taxon>
        <taxon>Magnoliopsida</taxon>
        <taxon>Liliopsida</taxon>
        <taxon>Poales</taxon>
        <taxon>Poaceae</taxon>
        <taxon>BOP clade</taxon>
        <taxon>Oryzoideae</taxon>
        <taxon>Oryzeae</taxon>
        <taxon>Oryzinae</taxon>
        <taxon>Oryza</taxon>
    </lineage>
</organism>